<evidence type="ECO:0000313" key="2">
    <source>
        <dbReference type="Proteomes" id="UP000572072"/>
    </source>
</evidence>
<protein>
    <submittedName>
        <fullName evidence="1">MSHA biogenesis protein MshF</fullName>
    </submittedName>
</protein>
<dbReference type="AlphaFoldDB" id="A0A7Y3ZAQ6"/>
<comment type="caution">
    <text evidence="1">The sequence shown here is derived from an EMBL/GenBank/DDBJ whole genome shotgun (WGS) entry which is preliminary data.</text>
</comment>
<reference evidence="1 2" key="1">
    <citation type="submission" date="2019-08" db="EMBL/GenBank/DDBJ databases">
        <title>Draft genome sequencing and comparative genomics of hatchery-associated Vibrios.</title>
        <authorList>
            <person name="Kehlet-Delgado H."/>
            <person name="Mueller R.S."/>
        </authorList>
    </citation>
    <scope>NUCLEOTIDE SEQUENCE [LARGE SCALE GENOMIC DNA]</scope>
    <source>
        <strain evidence="1 2">00-78-3</strain>
    </source>
</reference>
<proteinExistence type="predicted"/>
<organism evidence="1 2">
    <name type="scientific">Vibrio rotiferianus</name>
    <dbReference type="NCBI Taxonomy" id="190895"/>
    <lineage>
        <taxon>Bacteria</taxon>
        <taxon>Pseudomonadati</taxon>
        <taxon>Pseudomonadota</taxon>
        <taxon>Gammaproteobacteria</taxon>
        <taxon>Vibrionales</taxon>
        <taxon>Vibrionaceae</taxon>
        <taxon>Vibrio</taxon>
    </lineage>
</organism>
<gene>
    <name evidence="1" type="ORF">F0262_16355</name>
</gene>
<dbReference type="RefSeq" id="WP_171358562.1">
    <property type="nucleotide sequence ID" value="NZ_JBEWWM010000017.1"/>
</dbReference>
<dbReference type="Proteomes" id="UP000572072">
    <property type="component" value="Unassembled WGS sequence"/>
</dbReference>
<sequence>MIENRASARLILWGTFVAAVLVALLESLAPLQKELDDTGASLAKNWMLDSVNRYRSIWLMKGEPDSIEVDGSILLMTDAGLVLPLDDSEQFDCDSWLTIHYPQRKIMRANLSEIKLITKGDEYLCMYRYSSQQLVLVTFNANHLQIDVENSAR</sequence>
<accession>A0A7Y3ZAQ6</accession>
<dbReference type="EMBL" id="VTYN01000018">
    <property type="protein sequence ID" value="NOH49622.1"/>
    <property type="molecule type" value="Genomic_DNA"/>
</dbReference>
<name>A0A7Y3ZAQ6_9VIBR</name>
<evidence type="ECO:0000313" key="1">
    <source>
        <dbReference type="EMBL" id="NOH49622.1"/>
    </source>
</evidence>